<feature type="chain" id="PRO_5020915769" evidence="1">
    <location>
        <begin position="19"/>
        <end position="89"/>
    </location>
</feature>
<keyword evidence="1" id="KW-0732">Signal</keyword>
<protein>
    <submittedName>
        <fullName evidence="2">Uncharacterized protein</fullName>
    </submittedName>
</protein>
<feature type="signal peptide" evidence="1">
    <location>
        <begin position="1"/>
        <end position="18"/>
    </location>
</feature>
<accession>A0A4U5LR85</accession>
<keyword evidence="3" id="KW-1185">Reference proteome</keyword>
<evidence type="ECO:0000313" key="3">
    <source>
        <dbReference type="Proteomes" id="UP000298663"/>
    </source>
</evidence>
<dbReference type="AlphaFoldDB" id="A0A4U5LR85"/>
<sequence length="89" mass="9856">MKLFVLLILAFCFLSTLAQKCDKNVPCSKGQICGAGGKCVDVMLMFQETVTPFKKECCSSCIDRCVNDACPKSYACTKDDWCCKDCKQC</sequence>
<evidence type="ECO:0000256" key="1">
    <source>
        <dbReference type="SAM" id="SignalP"/>
    </source>
</evidence>
<evidence type="ECO:0000313" key="2">
    <source>
        <dbReference type="EMBL" id="TKR58501.1"/>
    </source>
</evidence>
<organism evidence="2 3">
    <name type="scientific">Steinernema carpocapsae</name>
    <name type="common">Entomopathogenic nematode</name>
    <dbReference type="NCBI Taxonomy" id="34508"/>
    <lineage>
        <taxon>Eukaryota</taxon>
        <taxon>Metazoa</taxon>
        <taxon>Ecdysozoa</taxon>
        <taxon>Nematoda</taxon>
        <taxon>Chromadorea</taxon>
        <taxon>Rhabditida</taxon>
        <taxon>Tylenchina</taxon>
        <taxon>Panagrolaimomorpha</taxon>
        <taxon>Strongyloidoidea</taxon>
        <taxon>Steinernematidae</taxon>
        <taxon>Steinernema</taxon>
    </lineage>
</organism>
<reference evidence="2 3" key="2">
    <citation type="journal article" date="2019" name="G3 (Bethesda)">
        <title>Hybrid Assembly of the Genome of the Entomopathogenic Nematode Steinernema carpocapsae Identifies the X-Chromosome.</title>
        <authorList>
            <person name="Serra L."/>
            <person name="Macchietto M."/>
            <person name="Macias-Munoz A."/>
            <person name="McGill C.J."/>
            <person name="Rodriguez I.M."/>
            <person name="Rodriguez B."/>
            <person name="Murad R."/>
            <person name="Mortazavi A."/>
        </authorList>
    </citation>
    <scope>NUCLEOTIDE SEQUENCE [LARGE SCALE GENOMIC DNA]</scope>
    <source>
        <strain evidence="2 3">ALL</strain>
    </source>
</reference>
<name>A0A4U5LR85_STECR</name>
<dbReference type="Proteomes" id="UP000298663">
    <property type="component" value="Unassembled WGS sequence"/>
</dbReference>
<reference evidence="2 3" key="1">
    <citation type="journal article" date="2015" name="Genome Biol.">
        <title>Comparative genomics of Steinernema reveals deeply conserved gene regulatory networks.</title>
        <authorList>
            <person name="Dillman A.R."/>
            <person name="Macchietto M."/>
            <person name="Porter C.F."/>
            <person name="Rogers A."/>
            <person name="Williams B."/>
            <person name="Antoshechkin I."/>
            <person name="Lee M.M."/>
            <person name="Goodwin Z."/>
            <person name="Lu X."/>
            <person name="Lewis E.E."/>
            <person name="Goodrich-Blair H."/>
            <person name="Stock S.P."/>
            <person name="Adams B.J."/>
            <person name="Sternberg P.W."/>
            <person name="Mortazavi A."/>
        </authorList>
    </citation>
    <scope>NUCLEOTIDE SEQUENCE [LARGE SCALE GENOMIC DNA]</scope>
    <source>
        <strain evidence="2 3">ALL</strain>
    </source>
</reference>
<proteinExistence type="predicted"/>
<gene>
    <name evidence="2" type="ORF">L596_029938</name>
</gene>
<comment type="caution">
    <text evidence="2">The sequence shown here is derived from an EMBL/GenBank/DDBJ whole genome shotgun (WGS) entry which is preliminary data.</text>
</comment>
<dbReference type="EMBL" id="AZBU02000013">
    <property type="protein sequence ID" value="TKR58501.1"/>
    <property type="molecule type" value="Genomic_DNA"/>
</dbReference>